<dbReference type="Proteomes" id="UP000318331">
    <property type="component" value="Unassembled WGS sequence"/>
</dbReference>
<sequence>MAQIKTKREERLQRERLRGYQARRTVHAEGVIRRRRDNIIWTVIGVLVVTLATVGQVFFLNSSVPDASQDNKTFTLPTAETAENRMWTGTLTINDIPLGVSLDGTAAPQAVASTVSLTNGGFYNNTSCHRLTTEGIFVLQCGDPKGDGTGGPGYTYGPVENAPTDDVYAAGTIAMARTSGDGSSMGSQFFIVYDESTIPSDAAGGYTVLGTITSGLDELKERVISQGTANGSTDGKPASDAVITSFELK</sequence>
<dbReference type="InterPro" id="IPR044665">
    <property type="entry name" value="E_coli_cyclophilin_A-like"/>
</dbReference>
<dbReference type="Gene3D" id="2.40.100.10">
    <property type="entry name" value="Cyclophilin-like"/>
    <property type="match status" value="1"/>
</dbReference>
<dbReference type="PANTHER" id="PTHR43246">
    <property type="entry name" value="PEPTIDYL-PROLYL CIS-TRANS ISOMERASE CYP38, CHLOROPLASTIC"/>
    <property type="match status" value="1"/>
</dbReference>
<dbReference type="InterPro" id="IPR029000">
    <property type="entry name" value="Cyclophilin-like_dom_sf"/>
</dbReference>
<dbReference type="AlphaFoldDB" id="A0A543HS84"/>
<name>A0A543HS84_9MICO</name>
<dbReference type="EMBL" id="VFPN01000003">
    <property type="protein sequence ID" value="TQM61206.1"/>
    <property type="molecule type" value="Genomic_DNA"/>
</dbReference>
<evidence type="ECO:0000256" key="4">
    <source>
        <dbReference type="SAM" id="Phobius"/>
    </source>
</evidence>
<feature type="domain" description="PPIase cyclophilin-type" evidence="5">
    <location>
        <begin position="98"/>
        <end position="248"/>
    </location>
</feature>
<evidence type="ECO:0000256" key="2">
    <source>
        <dbReference type="ARBA" id="ARBA00023110"/>
    </source>
</evidence>
<accession>A0A543HS84</accession>
<gene>
    <name evidence="6" type="ORF">FB466_2147</name>
</gene>
<dbReference type="RefSeq" id="WP_342777455.1">
    <property type="nucleotide sequence ID" value="NZ_BAAAYS010000004.1"/>
</dbReference>
<evidence type="ECO:0000313" key="6">
    <source>
        <dbReference type="EMBL" id="TQM61206.1"/>
    </source>
</evidence>
<comment type="caution">
    <text evidence="6">The sequence shown here is derived from an EMBL/GenBank/DDBJ whole genome shotgun (WGS) entry which is preliminary data.</text>
</comment>
<evidence type="ECO:0000259" key="5">
    <source>
        <dbReference type="PROSITE" id="PS50072"/>
    </source>
</evidence>
<keyword evidence="3 6" id="KW-0413">Isomerase</keyword>
<dbReference type="PROSITE" id="PS50072">
    <property type="entry name" value="CSA_PPIASE_2"/>
    <property type="match status" value="1"/>
</dbReference>
<keyword evidence="2" id="KW-0697">Rotamase</keyword>
<dbReference type="InterPro" id="IPR002130">
    <property type="entry name" value="Cyclophilin-type_PPIase_dom"/>
</dbReference>
<keyword evidence="7" id="KW-1185">Reference proteome</keyword>
<keyword evidence="4" id="KW-0812">Transmembrane</keyword>
<evidence type="ECO:0000256" key="3">
    <source>
        <dbReference type="ARBA" id="ARBA00023235"/>
    </source>
</evidence>
<keyword evidence="4" id="KW-1133">Transmembrane helix</keyword>
<keyword evidence="4" id="KW-0472">Membrane</keyword>
<reference evidence="6 7" key="1">
    <citation type="submission" date="2019-06" db="EMBL/GenBank/DDBJ databases">
        <title>Sequencing the genomes of 1000 actinobacteria strains.</title>
        <authorList>
            <person name="Klenk H.-P."/>
        </authorList>
    </citation>
    <scope>NUCLEOTIDE SEQUENCE [LARGE SCALE GENOMIC DNA]</scope>
    <source>
        <strain evidence="6 7">DSM 18031</strain>
    </source>
</reference>
<organism evidence="6 7">
    <name type="scientific">Klugiella xanthotipulae</name>
    <dbReference type="NCBI Taxonomy" id="244735"/>
    <lineage>
        <taxon>Bacteria</taxon>
        <taxon>Bacillati</taxon>
        <taxon>Actinomycetota</taxon>
        <taxon>Actinomycetes</taxon>
        <taxon>Micrococcales</taxon>
        <taxon>Microbacteriaceae</taxon>
        <taxon>Klugiella</taxon>
    </lineage>
</organism>
<dbReference type="EC" id="5.2.1.8" evidence="1"/>
<proteinExistence type="predicted"/>
<evidence type="ECO:0000313" key="7">
    <source>
        <dbReference type="Proteomes" id="UP000318331"/>
    </source>
</evidence>
<dbReference type="Pfam" id="PF00160">
    <property type="entry name" value="Pro_isomerase"/>
    <property type="match status" value="1"/>
</dbReference>
<dbReference type="SUPFAM" id="SSF50891">
    <property type="entry name" value="Cyclophilin-like"/>
    <property type="match status" value="1"/>
</dbReference>
<feature type="transmembrane region" description="Helical" evidence="4">
    <location>
        <begin position="39"/>
        <end position="59"/>
    </location>
</feature>
<dbReference type="GO" id="GO:0003755">
    <property type="term" value="F:peptidyl-prolyl cis-trans isomerase activity"/>
    <property type="evidence" value="ECO:0007669"/>
    <property type="project" value="UniProtKB-KW"/>
</dbReference>
<evidence type="ECO:0000256" key="1">
    <source>
        <dbReference type="ARBA" id="ARBA00013194"/>
    </source>
</evidence>
<protein>
    <recommendedName>
        <fullName evidence="1">peptidylprolyl isomerase</fullName>
        <ecNumber evidence="1">5.2.1.8</ecNumber>
    </recommendedName>
</protein>